<gene>
    <name evidence="3" type="ORF">BCR44DRAFT_138340</name>
</gene>
<dbReference type="Pfam" id="PF13422">
    <property type="entry name" value="DUF4110"/>
    <property type="match status" value="1"/>
</dbReference>
<feature type="compositionally biased region" description="Basic and acidic residues" evidence="1">
    <location>
        <begin position="12"/>
        <end position="28"/>
    </location>
</feature>
<dbReference type="SUPFAM" id="SSF117281">
    <property type="entry name" value="Kelch motif"/>
    <property type="match status" value="1"/>
</dbReference>
<dbReference type="Pfam" id="PF24681">
    <property type="entry name" value="Kelch_KLHDC2_KLHL20_DRC7"/>
    <property type="match status" value="1"/>
</dbReference>
<dbReference type="PANTHER" id="PTHR46063:SF1">
    <property type="entry name" value="KELCH DOMAIN-CONTAINING PROTEIN 4"/>
    <property type="match status" value="1"/>
</dbReference>
<dbReference type="InterPro" id="IPR052588">
    <property type="entry name" value="Kelch_domain_protein"/>
</dbReference>
<feature type="region of interest" description="Disordered" evidence="1">
    <location>
        <begin position="1"/>
        <end position="43"/>
    </location>
</feature>
<feature type="domain" description="DUF4110" evidence="2">
    <location>
        <begin position="525"/>
        <end position="583"/>
    </location>
</feature>
<evidence type="ECO:0000256" key="1">
    <source>
        <dbReference type="SAM" id="MobiDB-lite"/>
    </source>
</evidence>
<evidence type="ECO:0000313" key="4">
    <source>
        <dbReference type="Proteomes" id="UP000193411"/>
    </source>
</evidence>
<dbReference type="InterPro" id="IPR015915">
    <property type="entry name" value="Kelch-typ_b-propeller"/>
</dbReference>
<feature type="compositionally biased region" description="Polar residues" evidence="1">
    <location>
        <begin position="602"/>
        <end position="620"/>
    </location>
</feature>
<evidence type="ECO:0000259" key="2">
    <source>
        <dbReference type="Pfam" id="PF13422"/>
    </source>
</evidence>
<dbReference type="Gene3D" id="2.120.10.80">
    <property type="entry name" value="Kelch-type beta propeller"/>
    <property type="match status" value="2"/>
</dbReference>
<accession>A0A1Y2HKC4</accession>
<comment type="caution">
    <text evidence="3">The sequence shown here is derived from an EMBL/GenBank/DDBJ whole genome shotgun (WGS) entry which is preliminary data.</text>
</comment>
<feature type="compositionally biased region" description="Acidic residues" evidence="1">
    <location>
        <begin position="590"/>
        <end position="599"/>
    </location>
</feature>
<feature type="region of interest" description="Disordered" evidence="1">
    <location>
        <begin position="60"/>
        <end position="80"/>
    </location>
</feature>
<proteinExistence type="predicted"/>
<dbReference type="STRING" id="765915.A0A1Y2HKC4"/>
<dbReference type="AlphaFoldDB" id="A0A1Y2HKC4"/>
<dbReference type="OrthoDB" id="4447at2759"/>
<dbReference type="EMBL" id="MCFL01000030">
    <property type="protein sequence ID" value="ORZ34143.1"/>
    <property type="molecule type" value="Genomic_DNA"/>
</dbReference>
<evidence type="ECO:0000313" key="3">
    <source>
        <dbReference type="EMBL" id="ORZ34143.1"/>
    </source>
</evidence>
<organism evidence="3 4">
    <name type="scientific">Catenaria anguillulae PL171</name>
    <dbReference type="NCBI Taxonomy" id="765915"/>
    <lineage>
        <taxon>Eukaryota</taxon>
        <taxon>Fungi</taxon>
        <taxon>Fungi incertae sedis</taxon>
        <taxon>Blastocladiomycota</taxon>
        <taxon>Blastocladiomycetes</taxon>
        <taxon>Blastocladiales</taxon>
        <taxon>Catenariaceae</taxon>
        <taxon>Catenaria</taxon>
    </lineage>
</organism>
<sequence length="620" mass="69267">MGKDKKKKKSAEHKQRLAEKLDRKAQKQERKRRGQGGFADDSDDDIDLILAQFKAKQAEEKAVTQVESSPPSPRTNATLTTNPLNASELIFFGGEAFNGQVVEFYNELYVFNTESEDWTLVTSPTSPGPRSSHQAVAMPNGYIYFFGGEFANRSETRFLHWRDFWRFNVKDRSWEDLTAQVKQLPNPRSGHRMTAWKHFIVLFGGFYDAGASTKYYDDTWIFDTKSMRWHRIEPNLLTSRPSARSGFQLFTSATGVYLYGGYSKIFTKGQKAKGTIHTDCWFLSLNVDLDQKQIVWSKVKKAGVPPSARAGISAIVHKDRSIFFGGVEDIEIEDDLKSVAKNDLFMFNMDQKKFYAMALRRKKTPGLSSNSDEAPSVPQPCPRFSTCLAVAKNALYMYGGVCIHEANEHTLGDLWVLRLDKLDEWKCLLDLGQVEWLSDDEDDDDSDNDLSDGDSDEDDDGAYGDSDCDSDFGDDDDGQSEKNGGAVGNCAVDSVIDAAAQASQIAPEAVHVDSPIVTGQNEDGDSSQPMPLRKETLKDFYSRTSAKWLAQAHAQAAPEEQANPKHMKRAAFSLAQSFFEECHANAPSDMDSDDSDIEQELTVKQGTGSHPTQAISRSRR</sequence>
<feature type="region of interest" description="Disordered" evidence="1">
    <location>
        <begin position="583"/>
        <end position="620"/>
    </location>
</feature>
<feature type="region of interest" description="Disordered" evidence="1">
    <location>
        <begin position="438"/>
        <end position="486"/>
    </location>
</feature>
<feature type="compositionally biased region" description="Basic residues" evidence="1">
    <location>
        <begin position="1"/>
        <end position="11"/>
    </location>
</feature>
<dbReference type="PANTHER" id="PTHR46063">
    <property type="entry name" value="KELCH DOMAIN-CONTAINING PROTEIN"/>
    <property type="match status" value="1"/>
</dbReference>
<feature type="compositionally biased region" description="Acidic residues" evidence="1">
    <location>
        <begin position="438"/>
        <end position="478"/>
    </location>
</feature>
<protein>
    <recommendedName>
        <fullName evidence="2">DUF4110 domain-containing protein</fullName>
    </recommendedName>
</protein>
<reference evidence="3 4" key="1">
    <citation type="submission" date="2016-07" db="EMBL/GenBank/DDBJ databases">
        <title>Pervasive Adenine N6-methylation of Active Genes in Fungi.</title>
        <authorList>
            <consortium name="DOE Joint Genome Institute"/>
            <person name="Mondo S.J."/>
            <person name="Dannebaum R.O."/>
            <person name="Kuo R.C."/>
            <person name="Labutti K."/>
            <person name="Haridas S."/>
            <person name="Kuo A."/>
            <person name="Salamov A."/>
            <person name="Ahrendt S.R."/>
            <person name="Lipzen A."/>
            <person name="Sullivan W."/>
            <person name="Andreopoulos W.B."/>
            <person name="Clum A."/>
            <person name="Lindquist E."/>
            <person name="Daum C."/>
            <person name="Ramamoorthy G.K."/>
            <person name="Gryganskyi A."/>
            <person name="Culley D."/>
            <person name="Magnuson J.K."/>
            <person name="James T.Y."/>
            <person name="O'Malley M.A."/>
            <person name="Stajich J.E."/>
            <person name="Spatafora J.W."/>
            <person name="Visel A."/>
            <person name="Grigoriev I.V."/>
        </authorList>
    </citation>
    <scope>NUCLEOTIDE SEQUENCE [LARGE SCALE GENOMIC DNA]</scope>
    <source>
        <strain evidence="3 4">PL171</strain>
    </source>
</reference>
<dbReference type="InterPro" id="IPR025183">
    <property type="entry name" value="DUF4110"/>
</dbReference>
<dbReference type="Proteomes" id="UP000193411">
    <property type="component" value="Unassembled WGS sequence"/>
</dbReference>
<name>A0A1Y2HKC4_9FUNG</name>
<keyword evidence="4" id="KW-1185">Reference proteome</keyword>